<sequence>MTWLTIDTRQGRWMRYPTLIVASALVLSANAFAAASSPYAAMPLLRDEPTADMPVAARVVIVLLALLAPLAWWLRRRRGGSPVRLRLGAALNPRASGTSAPVVRCVTRLNGATSLYVVEWESQSLLIACAGEQVNVLERSPLNVDESARSNDKDSQ</sequence>
<dbReference type="AlphaFoldDB" id="A0A5E5C2B5"/>
<keyword evidence="1" id="KW-1133">Transmembrane helix</keyword>
<reference evidence="3 4" key="1">
    <citation type="submission" date="2019-08" db="EMBL/GenBank/DDBJ databases">
        <authorList>
            <person name="Peeters C."/>
        </authorList>
    </citation>
    <scope>NUCLEOTIDE SEQUENCE [LARGE SCALE GENOMIC DNA]</scope>
    <source>
        <strain evidence="3 4">LMG 20603</strain>
    </source>
</reference>
<protein>
    <recommendedName>
        <fullName evidence="5">Flagellar biosynthesis protein FliO</fullName>
    </recommendedName>
</protein>
<keyword evidence="2" id="KW-0732">Signal</keyword>
<organism evidence="3 4">
    <name type="scientific">Pandoraea bronchicola</name>
    <dbReference type="NCBI Taxonomy" id="2508287"/>
    <lineage>
        <taxon>Bacteria</taxon>
        <taxon>Pseudomonadati</taxon>
        <taxon>Pseudomonadota</taxon>
        <taxon>Betaproteobacteria</taxon>
        <taxon>Burkholderiales</taxon>
        <taxon>Burkholderiaceae</taxon>
        <taxon>Pandoraea</taxon>
    </lineage>
</organism>
<evidence type="ECO:0000313" key="4">
    <source>
        <dbReference type="Proteomes" id="UP000382040"/>
    </source>
</evidence>
<feature type="transmembrane region" description="Helical" evidence="1">
    <location>
        <begin position="57"/>
        <end position="74"/>
    </location>
</feature>
<gene>
    <name evidence="3" type="ORF">PBR20603_04690</name>
</gene>
<feature type="chain" id="PRO_5023003915" description="Flagellar biosynthesis protein FliO" evidence="2">
    <location>
        <begin position="34"/>
        <end position="156"/>
    </location>
</feature>
<dbReference type="Proteomes" id="UP000382040">
    <property type="component" value="Unassembled WGS sequence"/>
</dbReference>
<feature type="signal peptide" evidence="2">
    <location>
        <begin position="1"/>
        <end position="33"/>
    </location>
</feature>
<dbReference type="EMBL" id="CABPST010000019">
    <property type="protein sequence ID" value="VVE90703.1"/>
    <property type="molecule type" value="Genomic_DNA"/>
</dbReference>
<dbReference type="OrthoDB" id="8914056at2"/>
<evidence type="ECO:0008006" key="5">
    <source>
        <dbReference type="Google" id="ProtNLM"/>
    </source>
</evidence>
<proteinExistence type="predicted"/>
<keyword evidence="1" id="KW-0812">Transmembrane</keyword>
<evidence type="ECO:0000256" key="2">
    <source>
        <dbReference type="SAM" id="SignalP"/>
    </source>
</evidence>
<evidence type="ECO:0000313" key="3">
    <source>
        <dbReference type="EMBL" id="VVE90703.1"/>
    </source>
</evidence>
<evidence type="ECO:0000256" key="1">
    <source>
        <dbReference type="SAM" id="Phobius"/>
    </source>
</evidence>
<accession>A0A5E5C2B5</accession>
<keyword evidence="1" id="KW-0472">Membrane</keyword>
<keyword evidence="4" id="KW-1185">Reference proteome</keyword>
<dbReference type="RefSeq" id="WP_150561837.1">
    <property type="nucleotide sequence ID" value="NZ_CABPST010000019.1"/>
</dbReference>
<name>A0A5E5C2B5_9BURK</name>